<sequence>MLHAADSIAGRAGRTMLAKILKGSRALVLEGAPVDAGGNAWPIIRERKSERLKCRKERRSLKTL</sequence>
<comment type="caution">
    <text evidence="1">The sequence shown here is derived from an EMBL/GenBank/DDBJ whole genome shotgun (WGS) entry which is preliminary data.</text>
</comment>
<evidence type="ECO:0000313" key="2">
    <source>
        <dbReference type="Proteomes" id="UP000267017"/>
    </source>
</evidence>
<reference evidence="1 2" key="1">
    <citation type="submission" date="2018-11" db="EMBL/GenBank/DDBJ databases">
        <title>Genome sequencing of Paenibacillus sp. KCOM 3021 (= ChDC PVNT-B20).</title>
        <authorList>
            <person name="Kook J.-K."/>
            <person name="Park S.-N."/>
            <person name="Lim Y.K."/>
        </authorList>
    </citation>
    <scope>NUCLEOTIDE SEQUENCE [LARGE SCALE GENOMIC DNA]</scope>
    <source>
        <strain evidence="1 2">KCOM 3021</strain>
    </source>
</reference>
<dbReference type="EMBL" id="RRCN01000001">
    <property type="protein sequence ID" value="RRJ61795.1"/>
    <property type="molecule type" value="Genomic_DNA"/>
</dbReference>
<name>A0A3P3TUI2_9BACL</name>
<dbReference type="AlphaFoldDB" id="A0A3P3TUI2"/>
<gene>
    <name evidence="1" type="ORF">EHV15_01485</name>
</gene>
<organism evidence="1 2">
    <name type="scientific">Paenibacillus oralis</name>
    <dbReference type="NCBI Taxonomy" id="2490856"/>
    <lineage>
        <taxon>Bacteria</taxon>
        <taxon>Bacillati</taxon>
        <taxon>Bacillota</taxon>
        <taxon>Bacilli</taxon>
        <taxon>Bacillales</taxon>
        <taxon>Paenibacillaceae</taxon>
        <taxon>Paenibacillus</taxon>
    </lineage>
</organism>
<evidence type="ECO:0000313" key="1">
    <source>
        <dbReference type="EMBL" id="RRJ61795.1"/>
    </source>
</evidence>
<dbReference type="Proteomes" id="UP000267017">
    <property type="component" value="Unassembled WGS sequence"/>
</dbReference>
<keyword evidence="2" id="KW-1185">Reference proteome</keyword>
<dbReference type="OrthoDB" id="9814785at2"/>
<accession>A0A3P3TUI2</accession>
<protein>
    <submittedName>
        <fullName evidence="1">Uncharacterized protein</fullName>
    </submittedName>
</protein>
<proteinExistence type="predicted"/>
<dbReference type="RefSeq" id="WP_128629721.1">
    <property type="nucleotide sequence ID" value="NZ_RRCN01000001.1"/>
</dbReference>